<proteinExistence type="predicted"/>
<comment type="caution">
    <text evidence="1">The sequence shown here is derived from an EMBL/GenBank/DDBJ whole genome shotgun (WGS) entry which is preliminary data.</text>
</comment>
<dbReference type="InterPro" id="IPR025063">
    <property type="entry name" value="DUF4004"/>
</dbReference>
<keyword evidence="2" id="KW-1185">Reference proteome</keyword>
<evidence type="ECO:0000313" key="2">
    <source>
        <dbReference type="Proteomes" id="UP001519271"/>
    </source>
</evidence>
<accession>A0ABS4G3C4</accession>
<dbReference type="Pfam" id="PF13171">
    <property type="entry name" value="DUF4004"/>
    <property type="match status" value="1"/>
</dbReference>
<sequence>MEDLISKKELLELTGISYGQLYRWKRKNLIPEDWFIKKSSYTGQETFFQKDRILERVKQIMEMKDDVSLDDLAERFSPSMPEEMVISGEDIALRNIVSKDILALYTNMYQGKKEFTFQDLLYMEMVSELIEKRNLSLEDAEKAIRIVSENYGELKDKDPAISIFRKLGVTMVFLHRSDGYLKADVDAIVSGYSLRTAVENLKHKLG</sequence>
<name>A0ABS4G3C4_9CLOT</name>
<keyword evidence="1" id="KW-0238">DNA-binding</keyword>
<evidence type="ECO:0000313" key="1">
    <source>
        <dbReference type="EMBL" id="MBP1919050.1"/>
    </source>
</evidence>
<dbReference type="GO" id="GO:0003677">
    <property type="term" value="F:DNA binding"/>
    <property type="evidence" value="ECO:0007669"/>
    <property type="project" value="UniProtKB-KW"/>
</dbReference>
<gene>
    <name evidence="1" type="ORF">J2Z34_001537</name>
</gene>
<dbReference type="RefSeq" id="WP_209459272.1">
    <property type="nucleotide sequence ID" value="NZ_JAGGKC010000011.1"/>
</dbReference>
<protein>
    <submittedName>
        <fullName evidence="1">DNA-binding transcriptional MerR regulator</fullName>
    </submittedName>
</protein>
<dbReference type="Proteomes" id="UP001519271">
    <property type="component" value="Unassembled WGS sequence"/>
</dbReference>
<organism evidence="1 2">
    <name type="scientific">Youngiibacter multivorans</name>
    <dbReference type="NCBI Taxonomy" id="937251"/>
    <lineage>
        <taxon>Bacteria</taxon>
        <taxon>Bacillati</taxon>
        <taxon>Bacillota</taxon>
        <taxon>Clostridia</taxon>
        <taxon>Eubacteriales</taxon>
        <taxon>Clostridiaceae</taxon>
        <taxon>Youngiibacter</taxon>
    </lineage>
</organism>
<reference evidence="1 2" key="1">
    <citation type="submission" date="2021-03" db="EMBL/GenBank/DDBJ databases">
        <title>Genomic Encyclopedia of Type Strains, Phase IV (KMG-IV): sequencing the most valuable type-strain genomes for metagenomic binning, comparative biology and taxonomic classification.</title>
        <authorList>
            <person name="Goeker M."/>
        </authorList>
    </citation>
    <scope>NUCLEOTIDE SEQUENCE [LARGE SCALE GENOMIC DNA]</scope>
    <source>
        <strain evidence="1 2">DSM 6139</strain>
    </source>
</reference>
<dbReference type="EMBL" id="JAGGKC010000011">
    <property type="protein sequence ID" value="MBP1919050.1"/>
    <property type="molecule type" value="Genomic_DNA"/>
</dbReference>